<name>A0A2P5CSF5_PARAD</name>
<dbReference type="EMBL" id="JXTB01000099">
    <property type="protein sequence ID" value="PON63952.1"/>
    <property type="molecule type" value="Genomic_DNA"/>
</dbReference>
<evidence type="ECO:0000313" key="2">
    <source>
        <dbReference type="Proteomes" id="UP000237105"/>
    </source>
</evidence>
<sequence>GHVWFIGMGLGMEKLFQHRPIPIFGLHLKLRNHNSLVTSIQPFTAFRITNPDLLNKDSILYRYLKNSYFPLFALFLSCALFLTSSSNRLIALWPTSPPLSHLSSSNLCSTLPPFLWQSLLGAATSPPSIWLIP</sequence>
<proteinExistence type="predicted"/>
<reference evidence="2" key="1">
    <citation type="submission" date="2016-06" db="EMBL/GenBank/DDBJ databases">
        <title>Parallel loss of symbiosis genes in relatives of nitrogen-fixing non-legume Parasponia.</title>
        <authorList>
            <person name="Van Velzen R."/>
            <person name="Holmer R."/>
            <person name="Bu F."/>
            <person name="Rutten L."/>
            <person name="Van Zeijl A."/>
            <person name="Liu W."/>
            <person name="Santuari L."/>
            <person name="Cao Q."/>
            <person name="Sharma T."/>
            <person name="Shen D."/>
            <person name="Roswanjaya Y."/>
            <person name="Wardhani T."/>
            <person name="Kalhor M.S."/>
            <person name="Jansen J."/>
            <person name="Van den Hoogen J."/>
            <person name="Gungor B."/>
            <person name="Hartog M."/>
            <person name="Hontelez J."/>
            <person name="Verver J."/>
            <person name="Yang W.-C."/>
            <person name="Schijlen E."/>
            <person name="Repin R."/>
            <person name="Schilthuizen M."/>
            <person name="Schranz E."/>
            <person name="Heidstra R."/>
            <person name="Miyata K."/>
            <person name="Fedorova E."/>
            <person name="Kohlen W."/>
            <person name="Bisseling T."/>
            <person name="Smit S."/>
            <person name="Geurts R."/>
        </authorList>
    </citation>
    <scope>NUCLEOTIDE SEQUENCE [LARGE SCALE GENOMIC DNA]</scope>
    <source>
        <strain evidence="2">cv. WU1-14</strain>
    </source>
</reference>
<feature type="non-terminal residue" evidence="1">
    <location>
        <position position="1"/>
    </location>
</feature>
<gene>
    <name evidence="1" type="ORF">PanWU01x14_127190</name>
</gene>
<comment type="caution">
    <text evidence="1">The sequence shown here is derived from an EMBL/GenBank/DDBJ whole genome shotgun (WGS) entry which is preliminary data.</text>
</comment>
<keyword evidence="2" id="KW-1185">Reference proteome</keyword>
<protein>
    <submittedName>
        <fullName evidence="1">Uncharacterized protein</fullName>
    </submittedName>
</protein>
<evidence type="ECO:0000313" key="1">
    <source>
        <dbReference type="EMBL" id="PON63952.1"/>
    </source>
</evidence>
<accession>A0A2P5CSF5</accession>
<dbReference type="Proteomes" id="UP000237105">
    <property type="component" value="Unassembled WGS sequence"/>
</dbReference>
<organism evidence="1 2">
    <name type="scientific">Parasponia andersonii</name>
    <name type="common">Sponia andersonii</name>
    <dbReference type="NCBI Taxonomy" id="3476"/>
    <lineage>
        <taxon>Eukaryota</taxon>
        <taxon>Viridiplantae</taxon>
        <taxon>Streptophyta</taxon>
        <taxon>Embryophyta</taxon>
        <taxon>Tracheophyta</taxon>
        <taxon>Spermatophyta</taxon>
        <taxon>Magnoliopsida</taxon>
        <taxon>eudicotyledons</taxon>
        <taxon>Gunneridae</taxon>
        <taxon>Pentapetalae</taxon>
        <taxon>rosids</taxon>
        <taxon>fabids</taxon>
        <taxon>Rosales</taxon>
        <taxon>Cannabaceae</taxon>
        <taxon>Parasponia</taxon>
    </lineage>
</organism>
<dbReference type="AlphaFoldDB" id="A0A2P5CSF5"/>